<dbReference type="PANTHER" id="PTHR23188">
    <property type="entry name" value="RNA POLYMERASE II-ASSOCIATED FACTOR 1 HOMOLOG"/>
    <property type="match status" value="1"/>
</dbReference>
<name>A0A0G4IYB2_PLABS</name>
<feature type="region of interest" description="Disordered" evidence="4">
    <location>
        <begin position="1"/>
        <end position="27"/>
    </location>
</feature>
<evidence type="ECO:0000313" key="5">
    <source>
        <dbReference type="EMBL" id="CEP00315.1"/>
    </source>
</evidence>
<evidence type="ECO:0000256" key="4">
    <source>
        <dbReference type="SAM" id="MobiDB-lite"/>
    </source>
</evidence>
<dbReference type="STRING" id="37360.A0A0G4IYB2"/>
<keyword evidence="7" id="KW-1185">Reference proteome</keyword>
<dbReference type="Proteomes" id="UP000290189">
    <property type="component" value="Unassembled WGS sequence"/>
</dbReference>
<dbReference type="Proteomes" id="UP000039324">
    <property type="component" value="Unassembled WGS sequence"/>
</dbReference>
<dbReference type="GO" id="GO:0003682">
    <property type="term" value="F:chromatin binding"/>
    <property type="evidence" value="ECO:0007669"/>
    <property type="project" value="TreeGrafter"/>
</dbReference>
<dbReference type="EMBL" id="CDSF01000100">
    <property type="protein sequence ID" value="CEP00315.1"/>
    <property type="molecule type" value="Genomic_DNA"/>
</dbReference>
<geneLocation type="mitochondrion" evidence="6"/>
<comment type="subcellular location">
    <subcellularLocation>
        <location evidence="1">Nucleus</location>
    </subcellularLocation>
</comment>
<dbReference type="GO" id="GO:0006368">
    <property type="term" value="P:transcription elongation by RNA polymerase II"/>
    <property type="evidence" value="ECO:0007669"/>
    <property type="project" value="InterPro"/>
</dbReference>
<dbReference type="GO" id="GO:0016593">
    <property type="term" value="C:Cdc73/Paf1 complex"/>
    <property type="evidence" value="ECO:0007669"/>
    <property type="project" value="InterPro"/>
</dbReference>
<evidence type="ECO:0000313" key="6">
    <source>
        <dbReference type="EMBL" id="SPQ95093.1"/>
    </source>
</evidence>
<dbReference type="AlphaFoldDB" id="A0A0G4IYB2"/>
<dbReference type="GO" id="GO:0000993">
    <property type="term" value="F:RNA polymerase II complex binding"/>
    <property type="evidence" value="ECO:0007669"/>
    <property type="project" value="TreeGrafter"/>
</dbReference>
<evidence type="ECO:0000256" key="2">
    <source>
        <dbReference type="ARBA" id="ARBA00007560"/>
    </source>
</evidence>
<dbReference type="PANTHER" id="PTHR23188:SF12">
    <property type="entry name" value="RNA POLYMERASE II-ASSOCIATED FACTOR 1 HOMOLOG"/>
    <property type="match status" value="1"/>
</dbReference>
<evidence type="ECO:0000313" key="7">
    <source>
        <dbReference type="Proteomes" id="UP000039324"/>
    </source>
</evidence>
<gene>
    <name evidence="5" type="ORF">PBRA_008049</name>
    <name evidence="6" type="ORF">PLBR_LOCUS2308</name>
</gene>
<reference evidence="5 7" key="1">
    <citation type="submission" date="2015-02" db="EMBL/GenBank/DDBJ databases">
        <authorList>
            <person name="Chooi Y.-H."/>
        </authorList>
    </citation>
    <scope>NUCLEOTIDE SEQUENCE [LARGE SCALE GENOMIC DNA]</scope>
    <source>
        <strain evidence="5">E3</strain>
    </source>
</reference>
<evidence type="ECO:0000256" key="3">
    <source>
        <dbReference type="ARBA" id="ARBA00023242"/>
    </source>
</evidence>
<dbReference type="OrthoDB" id="10260285at2759"/>
<reference evidence="6 8" key="2">
    <citation type="submission" date="2018-03" db="EMBL/GenBank/DDBJ databases">
        <authorList>
            <person name="Fogelqvist J."/>
        </authorList>
    </citation>
    <scope>NUCLEOTIDE SEQUENCE [LARGE SCALE GENOMIC DNA]</scope>
</reference>
<sequence>MSKRAAATPAKVPADGGSAPKKKRSQFMGDVDMRVDLPEVPCDGKLLRMPVDMDRIVAFCASSLEVRTKTELFTEWDLSIPIEAIDPDAYALHPSGSTELHPDDEVLVSLAKDLMKTGRSAITRRREQAQEAPVAKWFRKPEIMSSNLFATTAVAKRKDSIPEANGPAQKANADPDAISHRVEESFAVHRRRPVHATNKNLEAVSVLPVYPDLDLGKLKLSHVMFDRPVPIPPGKTRMDSSGLLVQAGEPQSRTKDLYTQSTGATSAYDWTARYTQTMPSTAPDSKDRVFFMVTPSSVLYGSLASRESLQKVTNVDQLTDDERLKIPSKIHLDLT</sequence>
<dbReference type="Pfam" id="PF03985">
    <property type="entry name" value="Paf1"/>
    <property type="match status" value="1"/>
</dbReference>
<organism evidence="5 7">
    <name type="scientific">Plasmodiophora brassicae</name>
    <name type="common">Clubroot disease agent</name>
    <dbReference type="NCBI Taxonomy" id="37360"/>
    <lineage>
        <taxon>Eukaryota</taxon>
        <taxon>Sar</taxon>
        <taxon>Rhizaria</taxon>
        <taxon>Endomyxa</taxon>
        <taxon>Phytomyxea</taxon>
        <taxon>Plasmodiophorida</taxon>
        <taxon>Plasmodiophoridae</taxon>
        <taxon>Plasmodiophora</taxon>
    </lineage>
</organism>
<protein>
    <submittedName>
        <fullName evidence="5">Uncharacterized protein</fullName>
    </submittedName>
</protein>
<keyword evidence="6" id="KW-0496">Mitochondrion</keyword>
<proteinExistence type="inferred from homology"/>
<accession>A0A0G4IYB2</accession>
<dbReference type="EMBL" id="OVEO01000003">
    <property type="protein sequence ID" value="SPQ95093.1"/>
    <property type="molecule type" value="Genomic_DNA"/>
</dbReference>
<dbReference type="InterPro" id="IPR007133">
    <property type="entry name" value="RNA_pol_II-assoc_Paf1"/>
</dbReference>
<evidence type="ECO:0000313" key="8">
    <source>
        <dbReference type="Proteomes" id="UP000290189"/>
    </source>
</evidence>
<comment type="similarity">
    <text evidence="2">Belongs to the PAF1 family.</text>
</comment>
<evidence type="ECO:0000256" key="1">
    <source>
        <dbReference type="ARBA" id="ARBA00004123"/>
    </source>
</evidence>
<keyword evidence="3" id="KW-0539">Nucleus</keyword>